<protein>
    <submittedName>
        <fullName evidence="5">Alpha beta hydrolase fold-domain-containing protein</fullName>
    </submittedName>
</protein>
<name>A0A8H5XJN9_9HYPO</name>
<accession>A0A8H5XJN9</accession>
<evidence type="ECO:0000313" key="6">
    <source>
        <dbReference type="Proteomes" id="UP000562682"/>
    </source>
</evidence>
<proteinExistence type="inferred from homology"/>
<organism evidence="5 6">
    <name type="scientific">Fusarium denticulatum</name>
    <dbReference type="NCBI Taxonomy" id="48507"/>
    <lineage>
        <taxon>Eukaryota</taxon>
        <taxon>Fungi</taxon>
        <taxon>Dikarya</taxon>
        <taxon>Ascomycota</taxon>
        <taxon>Pezizomycotina</taxon>
        <taxon>Sordariomycetes</taxon>
        <taxon>Hypocreomycetidae</taxon>
        <taxon>Hypocreales</taxon>
        <taxon>Nectriaceae</taxon>
        <taxon>Fusarium</taxon>
        <taxon>Fusarium fujikuroi species complex</taxon>
    </lineage>
</organism>
<keyword evidence="6" id="KW-1185">Reference proteome</keyword>
<evidence type="ECO:0000259" key="4">
    <source>
        <dbReference type="Pfam" id="PF07859"/>
    </source>
</evidence>
<dbReference type="AlphaFoldDB" id="A0A8H5XJN9"/>
<evidence type="ECO:0000256" key="3">
    <source>
        <dbReference type="PROSITE-ProRule" id="PRU10038"/>
    </source>
</evidence>
<keyword evidence="2 5" id="KW-0378">Hydrolase</keyword>
<evidence type="ECO:0000313" key="5">
    <source>
        <dbReference type="EMBL" id="KAF5694712.1"/>
    </source>
</evidence>
<dbReference type="InterPro" id="IPR050300">
    <property type="entry name" value="GDXG_lipolytic_enzyme"/>
</dbReference>
<dbReference type="GO" id="GO:0016787">
    <property type="term" value="F:hydrolase activity"/>
    <property type="evidence" value="ECO:0007669"/>
    <property type="project" value="UniProtKB-KW"/>
</dbReference>
<feature type="active site" evidence="3">
    <location>
        <position position="192"/>
    </location>
</feature>
<comment type="caution">
    <text evidence="5">The sequence shown here is derived from an EMBL/GenBank/DDBJ whole genome shotgun (WGS) entry which is preliminary data.</text>
</comment>
<dbReference type="Proteomes" id="UP000562682">
    <property type="component" value="Unassembled WGS sequence"/>
</dbReference>
<evidence type="ECO:0000256" key="2">
    <source>
        <dbReference type="ARBA" id="ARBA00022801"/>
    </source>
</evidence>
<dbReference type="Gene3D" id="3.40.50.1820">
    <property type="entry name" value="alpha/beta hydrolase"/>
    <property type="match status" value="1"/>
</dbReference>
<dbReference type="PROSITE" id="PS01174">
    <property type="entry name" value="LIPASE_GDXG_SER"/>
    <property type="match status" value="1"/>
</dbReference>
<comment type="similarity">
    <text evidence="1">Belongs to the 'GDXG' lipolytic enzyme family.</text>
</comment>
<dbReference type="InterPro" id="IPR033140">
    <property type="entry name" value="Lipase_GDXG_put_SER_AS"/>
</dbReference>
<evidence type="ECO:0000256" key="1">
    <source>
        <dbReference type="ARBA" id="ARBA00010515"/>
    </source>
</evidence>
<dbReference type="PANTHER" id="PTHR48081">
    <property type="entry name" value="AB HYDROLASE SUPERFAMILY PROTEIN C4A8.06C"/>
    <property type="match status" value="1"/>
</dbReference>
<dbReference type="EMBL" id="JAAOAK010000018">
    <property type="protein sequence ID" value="KAF5694712.1"/>
    <property type="molecule type" value="Genomic_DNA"/>
</dbReference>
<sequence>MTEFSTMFEDTRLTAYLILLKYYVIPRTRLRALVSRIIGKQEPTLQHMLANATIRWLSSTLSIHQFRALSSGQCDANALLQNCPTLLEEKATAETIVGEDYRGHFLVKYPNPTHTIFYVYGGGFVSGSPGSVMPYLLQLSVELQARGFKADMFVAEYDLAPEYPYPGALRQVISAYRYIASRKISIILAGDSAGGNLCLGLLRHLVKPHPSIPPLIQSQGETGRVVAACLNSPWVNLRNNGESYRQNANQDCLDKGALDRWRKAYLDRKPLDEYTNPIDCLDDWKEILPKDTLLVAGDLELFVADIQKLAQNIHKLSLPPGVIGDSETNCHSRVDIIISRRTWSLRKDMFGVWLTLGVHNLGYQRVGEDKTRITRIPAFTYRLTGLLTDVESEKRRWMYVSRMI</sequence>
<dbReference type="SUPFAM" id="SSF53474">
    <property type="entry name" value="alpha/beta-Hydrolases"/>
    <property type="match status" value="1"/>
</dbReference>
<feature type="domain" description="Alpha/beta hydrolase fold-3" evidence="4">
    <location>
        <begin position="116"/>
        <end position="315"/>
    </location>
</feature>
<dbReference type="InterPro" id="IPR029058">
    <property type="entry name" value="AB_hydrolase_fold"/>
</dbReference>
<dbReference type="InterPro" id="IPR013094">
    <property type="entry name" value="AB_hydrolase_3"/>
</dbReference>
<dbReference type="PANTHER" id="PTHR48081:SF31">
    <property type="entry name" value="STERYL ACETYL HYDROLASE MUG81-RELATED"/>
    <property type="match status" value="1"/>
</dbReference>
<gene>
    <name evidence="5" type="ORF">FDENT_840</name>
</gene>
<dbReference type="Pfam" id="PF07859">
    <property type="entry name" value="Abhydrolase_3"/>
    <property type="match status" value="1"/>
</dbReference>
<reference evidence="5 6" key="1">
    <citation type="submission" date="2020-05" db="EMBL/GenBank/DDBJ databases">
        <title>Identification and distribution of gene clusters putatively required for synthesis of sphingolipid metabolism inhibitors in phylogenetically diverse species of the filamentous fungus Fusarium.</title>
        <authorList>
            <person name="Kim H.-S."/>
            <person name="Busman M."/>
            <person name="Brown D.W."/>
            <person name="Divon H."/>
            <person name="Uhlig S."/>
            <person name="Proctor R.H."/>
        </authorList>
    </citation>
    <scope>NUCLEOTIDE SEQUENCE [LARGE SCALE GENOMIC DNA]</scope>
    <source>
        <strain evidence="5 6">NRRL 25311</strain>
    </source>
</reference>